<dbReference type="Gene3D" id="3.90.1570.10">
    <property type="entry name" value="tt1808, chain A"/>
    <property type="match status" value="1"/>
</dbReference>
<proteinExistence type="predicted"/>
<keyword evidence="2" id="KW-0540">Nuclease</keyword>
<protein>
    <submittedName>
        <fullName evidence="2">Endonuclease, Uma2 family (Restriction endonuclease fold)</fullName>
    </submittedName>
</protein>
<keyword evidence="3" id="KW-1185">Reference proteome</keyword>
<evidence type="ECO:0000313" key="2">
    <source>
        <dbReference type="EMBL" id="SCL41099.1"/>
    </source>
</evidence>
<keyword evidence="2" id="KW-0378">Hydrolase</keyword>
<dbReference type="InterPro" id="IPR012296">
    <property type="entry name" value="Nuclease_put_TT1808"/>
</dbReference>
<gene>
    <name evidence="2" type="ORF">GA0074692_6142</name>
</gene>
<accession>A0A1C6TH72</accession>
<reference evidence="3" key="1">
    <citation type="submission" date="2016-06" db="EMBL/GenBank/DDBJ databases">
        <authorList>
            <person name="Varghese N."/>
            <person name="Submissions Spin"/>
        </authorList>
    </citation>
    <scope>NUCLEOTIDE SEQUENCE [LARGE SCALE GENOMIC DNA]</scope>
    <source>
        <strain evidence="3">DSM 43817</strain>
    </source>
</reference>
<dbReference type="Pfam" id="PF05685">
    <property type="entry name" value="Uma2"/>
    <property type="match status" value="1"/>
</dbReference>
<evidence type="ECO:0000313" key="3">
    <source>
        <dbReference type="Proteomes" id="UP000198959"/>
    </source>
</evidence>
<keyword evidence="2" id="KW-0255">Endonuclease</keyword>
<dbReference type="PANTHER" id="PTHR35400:SF3">
    <property type="entry name" value="SLL1072 PROTEIN"/>
    <property type="match status" value="1"/>
</dbReference>
<dbReference type="PANTHER" id="PTHR35400">
    <property type="entry name" value="SLR1083 PROTEIN"/>
    <property type="match status" value="1"/>
</dbReference>
<dbReference type="Proteomes" id="UP000198959">
    <property type="component" value="Unassembled WGS sequence"/>
</dbReference>
<dbReference type="STRING" id="145854.GA0074692_6142"/>
<dbReference type="InterPro" id="IPR008538">
    <property type="entry name" value="Uma2"/>
</dbReference>
<dbReference type="AlphaFoldDB" id="A0A1C6TH72"/>
<dbReference type="EMBL" id="FMHW01000002">
    <property type="protein sequence ID" value="SCL41099.1"/>
    <property type="molecule type" value="Genomic_DNA"/>
</dbReference>
<evidence type="ECO:0000259" key="1">
    <source>
        <dbReference type="Pfam" id="PF05685"/>
    </source>
</evidence>
<organism evidence="2 3">
    <name type="scientific">Micromonospora pallida</name>
    <dbReference type="NCBI Taxonomy" id="145854"/>
    <lineage>
        <taxon>Bacteria</taxon>
        <taxon>Bacillati</taxon>
        <taxon>Actinomycetota</taxon>
        <taxon>Actinomycetes</taxon>
        <taxon>Micromonosporales</taxon>
        <taxon>Micromonosporaceae</taxon>
        <taxon>Micromonospora</taxon>
    </lineage>
</organism>
<feature type="domain" description="Putative restriction endonuclease" evidence="1">
    <location>
        <begin position="33"/>
        <end position="190"/>
    </location>
</feature>
<sequence length="200" mass="22562">MGRAATRDFPRPEVEVTTMTAALFDHDGPWTEEEYLALGETQQRVELFDGSLHVTPAPTPRHQRIARRLGNVLEPAAEAVGLELLEAVNVRLRQDRIPIPDLVITSPIDLDEVNVDAADVQLICEIVSPGNAATDRVLKMHYYAEARIPWYLLVEQDTGSLHLYREKNGHYVEESTARRGDVLELTEPVHVTIRPERLLD</sequence>
<dbReference type="InterPro" id="IPR011335">
    <property type="entry name" value="Restrct_endonuc-II-like"/>
</dbReference>
<dbReference type="CDD" id="cd06260">
    <property type="entry name" value="DUF820-like"/>
    <property type="match status" value="1"/>
</dbReference>
<dbReference type="GO" id="GO:0004519">
    <property type="term" value="F:endonuclease activity"/>
    <property type="evidence" value="ECO:0007669"/>
    <property type="project" value="UniProtKB-KW"/>
</dbReference>
<dbReference type="SUPFAM" id="SSF52980">
    <property type="entry name" value="Restriction endonuclease-like"/>
    <property type="match status" value="1"/>
</dbReference>
<name>A0A1C6TH72_9ACTN</name>